<reference evidence="2 3" key="1">
    <citation type="submission" date="2015-09" db="EMBL/GenBank/DDBJ databases">
        <authorList>
            <consortium name="Swine Surveillance"/>
        </authorList>
    </citation>
    <scope>NUCLEOTIDE SEQUENCE [LARGE SCALE GENOMIC DNA]</scope>
    <source>
        <strain evidence="2 3">CECT 5294</strain>
    </source>
</reference>
<proteinExistence type="inferred from homology"/>
<dbReference type="Proteomes" id="UP000051298">
    <property type="component" value="Unassembled WGS sequence"/>
</dbReference>
<dbReference type="InterPro" id="IPR052184">
    <property type="entry name" value="SDR_enzymes"/>
</dbReference>
<accession>A0A0P1FJ53</accession>
<evidence type="ECO:0000256" key="1">
    <source>
        <dbReference type="RuleBase" id="RU000363"/>
    </source>
</evidence>
<gene>
    <name evidence="2" type="primary">csgA_3</name>
    <name evidence="2" type="ORF">THS5294_03597</name>
</gene>
<evidence type="ECO:0000313" key="2">
    <source>
        <dbReference type="EMBL" id="CUH62283.1"/>
    </source>
</evidence>
<dbReference type="STRING" id="266809.PM03_03350"/>
<dbReference type="GO" id="GO:0016616">
    <property type="term" value="F:oxidoreductase activity, acting on the CH-OH group of donors, NAD or NADP as acceptor"/>
    <property type="evidence" value="ECO:0007669"/>
    <property type="project" value="TreeGrafter"/>
</dbReference>
<dbReference type="PRINTS" id="PR00080">
    <property type="entry name" value="SDRFAMILY"/>
</dbReference>
<dbReference type="Gene3D" id="3.40.50.720">
    <property type="entry name" value="NAD(P)-binding Rossmann-like Domain"/>
    <property type="match status" value="1"/>
</dbReference>
<dbReference type="RefSeq" id="WP_058124744.1">
    <property type="nucleotide sequence ID" value="NZ_CYRX01000033.1"/>
</dbReference>
<dbReference type="InterPro" id="IPR002347">
    <property type="entry name" value="SDR_fam"/>
</dbReference>
<sequence>MRTLITGANRGVGAALREAGIAAGHDVLATARAPSGQGDNWLTLDQSNPQSVRALAADLAGQPLDLLVLNAGVYLDKGQSIDGGFAPELWAETFAVNVTGTFLVAQALLPNIRAAGGKIAIISSQMGSSERASGGGYIYRASKAAEISLGRNLAVDLGPEGIAVGIYHPGWVRTDMGGSAADIDADTAALGLWKRFENLSMDTTGTFEFYDGAPIPF</sequence>
<dbReference type="PRINTS" id="PR00081">
    <property type="entry name" value="GDHRDH"/>
</dbReference>
<dbReference type="PANTHER" id="PTHR45458">
    <property type="entry name" value="SHORT-CHAIN DEHYDROGENASE/REDUCTASE SDR"/>
    <property type="match status" value="1"/>
</dbReference>
<organism evidence="2 3">
    <name type="scientific">Thalassobacter stenotrophicus</name>
    <dbReference type="NCBI Taxonomy" id="266809"/>
    <lineage>
        <taxon>Bacteria</taxon>
        <taxon>Pseudomonadati</taxon>
        <taxon>Pseudomonadota</taxon>
        <taxon>Alphaproteobacteria</taxon>
        <taxon>Rhodobacterales</taxon>
        <taxon>Roseobacteraceae</taxon>
        <taxon>Thalassobacter</taxon>
    </lineage>
</organism>
<protein>
    <submittedName>
        <fullName evidence="2">C signal</fullName>
    </submittedName>
</protein>
<comment type="similarity">
    <text evidence="1">Belongs to the short-chain dehydrogenases/reductases (SDR) family.</text>
</comment>
<dbReference type="PANTHER" id="PTHR45458:SF1">
    <property type="entry name" value="SHORT CHAIN DEHYDROGENASE"/>
    <property type="match status" value="1"/>
</dbReference>
<dbReference type="Pfam" id="PF00106">
    <property type="entry name" value="adh_short"/>
    <property type="match status" value="1"/>
</dbReference>
<dbReference type="AlphaFoldDB" id="A0A0P1FJ53"/>
<evidence type="ECO:0000313" key="3">
    <source>
        <dbReference type="Proteomes" id="UP000051298"/>
    </source>
</evidence>
<dbReference type="SUPFAM" id="SSF51735">
    <property type="entry name" value="NAD(P)-binding Rossmann-fold domains"/>
    <property type="match status" value="1"/>
</dbReference>
<dbReference type="EMBL" id="CYRX01000033">
    <property type="protein sequence ID" value="CUH62283.1"/>
    <property type="molecule type" value="Genomic_DNA"/>
</dbReference>
<name>A0A0P1FJ53_9RHOB</name>
<dbReference type="eggNOG" id="COG1028">
    <property type="taxonomic scope" value="Bacteria"/>
</dbReference>
<dbReference type="InterPro" id="IPR036291">
    <property type="entry name" value="NAD(P)-bd_dom_sf"/>
</dbReference>